<keyword evidence="3 4" id="KW-0503">Monooxygenase</keyword>
<name>A0A8K0K2L7_LADFU</name>
<dbReference type="GO" id="GO:0005506">
    <property type="term" value="F:iron ion binding"/>
    <property type="evidence" value="ECO:0007669"/>
    <property type="project" value="InterPro"/>
</dbReference>
<dbReference type="InterPro" id="IPR017972">
    <property type="entry name" value="Cyt_P450_CS"/>
</dbReference>
<dbReference type="InterPro" id="IPR050121">
    <property type="entry name" value="Cytochrome_P450_monoxygenase"/>
</dbReference>
<evidence type="ECO:0000256" key="2">
    <source>
        <dbReference type="ARBA" id="ARBA00010617"/>
    </source>
</evidence>
<dbReference type="OrthoDB" id="3945418at2759"/>
<evidence type="ECO:0008006" key="7">
    <source>
        <dbReference type="Google" id="ProtNLM"/>
    </source>
</evidence>
<keyword evidence="4" id="KW-0560">Oxidoreductase</keyword>
<evidence type="ECO:0000256" key="3">
    <source>
        <dbReference type="ARBA" id="ARBA00023033"/>
    </source>
</evidence>
<dbReference type="GO" id="GO:0016705">
    <property type="term" value="F:oxidoreductase activity, acting on paired donors, with incorporation or reduction of molecular oxygen"/>
    <property type="evidence" value="ECO:0007669"/>
    <property type="project" value="InterPro"/>
</dbReference>
<dbReference type="Proteomes" id="UP000792457">
    <property type="component" value="Unassembled WGS sequence"/>
</dbReference>
<protein>
    <recommendedName>
        <fullName evidence="7">Cytochrome P450</fullName>
    </recommendedName>
</protein>
<comment type="cofactor">
    <cofactor evidence="1">
        <name>heme</name>
        <dbReference type="ChEBI" id="CHEBI:30413"/>
    </cofactor>
</comment>
<keyword evidence="6" id="KW-1185">Reference proteome</keyword>
<dbReference type="InterPro" id="IPR036396">
    <property type="entry name" value="Cyt_P450_sf"/>
</dbReference>
<evidence type="ECO:0000313" key="5">
    <source>
        <dbReference type="EMBL" id="KAG8226454.1"/>
    </source>
</evidence>
<dbReference type="SUPFAM" id="SSF48264">
    <property type="entry name" value="Cytochrome P450"/>
    <property type="match status" value="1"/>
</dbReference>
<evidence type="ECO:0000256" key="1">
    <source>
        <dbReference type="ARBA" id="ARBA00001971"/>
    </source>
</evidence>
<sequence length="106" mass="12414">MEEHFPQAKFFIPERWLKYRPEASANLVGSIQDYDNTKSRETNPFVFLPFGFGPRMCIGRRYSELELTVLAAKQLKDSPRDENKENSNKIIRNKIAAMIKKYLRSS</sequence>
<dbReference type="EMBL" id="KZ308282">
    <property type="protein sequence ID" value="KAG8226454.1"/>
    <property type="molecule type" value="Genomic_DNA"/>
</dbReference>
<keyword evidence="4" id="KW-0479">Metal-binding</keyword>
<organism evidence="5 6">
    <name type="scientific">Ladona fulva</name>
    <name type="common">Scarce chaser dragonfly</name>
    <name type="synonym">Libellula fulva</name>
    <dbReference type="NCBI Taxonomy" id="123851"/>
    <lineage>
        <taxon>Eukaryota</taxon>
        <taxon>Metazoa</taxon>
        <taxon>Ecdysozoa</taxon>
        <taxon>Arthropoda</taxon>
        <taxon>Hexapoda</taxon>
        <taxon>Insecta</taxon>
        <taxon>Pterygota</taxon>
        <taxon>Palaeoptera</taxon>
        <taxon>Odonata</taxon>
        <taxon>Epiprocta</taxon>
        <taxon>Anisoptera</taxon>
        <taxon>Libelluloidea</taxon>
        <taxon>Libellulidae</taxon>
        <taxon>Ladona</taxon>
    </lineage>
</organism>
<dbReference type="GO" id="GO:0004497">
    <property type="term" value="F:monooxygenase activity"/>
    <property type="evidence" value="ECO:0007669"/>
    <property type="project" value="UniProtKB-KW"/>
</dbReference>
<evidence type="ECO:0000256" key="4">
    <source>
        <dbReference type="RuleBase" id="RU000461"/>
    </source>
</evidence>
<comment type="similarity">
    <text evidence="2 4">Belongs to the cytochrome P450 family.</text>
</comment>
<comment type="caution">
    <text evidence="5">The sequence shown here is derived from an EMBL/GenBank/DDBJ whole genome shotgun (WGS) entry which is preliminary data.</text>
</comment>
<dbReference type="GO" id="GO:0020037">
    <property type="term" value="F:heme binding"/>
    <property type="evidence" value="ECO:0007669"/>
    <property type="project" value="InterPro"/>
</dbReference>
<gene>
    <name evidence="5" type="ORF">J437_LFUL003446</name>
</gene>
<reference evidence="5" key="2">
    <citation type="submission" date="2017-10" db="EMBL/GenBank/DDBJ databases">
        <title>Ladona fulva Genome sequencing and assembly.</title>
        <authorList>
            <person name="Murali S."/>
            <person name="Richards S."/>
            <person name="Bandaranaike D."/>
            <person name="Bellair M."/>
            <person name="Blankenburg K."/>
            <person name="Chao H."/>
            <person name="Dinh H."/>
            <person name="Doddapaneni H."/>
            <person name="Dugan-Rocha S."/>
            <person name="Elkadiri S."/>
            <person name="Gnanaolivu R."/>
            <person name="Hernandez B."/>
            <person name="Skinner E."/>
            <person name="Javaid M."/>
            <person name="Lee S."/>
            <person name="Li M."/>
            <person name="Ming W."/>
            <person name="Munidasa M."/>
            <person name="Muniz J."/>
            <person name="Nguyen L."/>
            <person name="Hughes D."/>
            <person name="Osuji N."/>
            <person name="Pu L.-L."/>
            <person name="Puazo M."/>
            <person name="Qu C."/>
            <person name="Quiroz J."/>
            <person name="Raj R."/>
            <person name="Weissenberger G."/>
            <person name="Xin Y."/>
            <person name="Zou X."/>
            <person name="Han Y."/>
            <person name="Worley K."/>
            <person name="Muzny D."/>
            <person name="Gibbs R."/>
        </authorList>
    </citation>
    <scope>NUCLEOTIDE SEQUENCE</scope>
    <source>
        <strain evidence="5">Sampled in the wild</strain>
    </source>
</reference>
<keyword evidence="4" id="KW-0408">Iron</keyword>
<accession>A0A8K0K2L7</accession>
<reference evidence="5" key="1">
    <citation type="submission" date="2013-04" db="EMBL/GenBank/DDBJ databases">
        <authorList>
            <person name="Qu J."/>
            <person name="Murali S.C."/>
            <person name="Bandaranaike D."/>
            <person name="Bellair M."/>
            <person name="Blankenburg K."/>
            <person name="Chao H."/>
            <person name="Dinh H."/>
            <person name="Doddapaneni H."/>
            <person name="Downs B."/>
            <person name="Dugan-Rocha S."/>
            <person name="Elkadiri S."/>
            <person name="Gnanaolivu R.D."/>
            <person name="Hernandez B."/>
            <person name="Javaid M."/>
            <person name="Jayaseelan J.C."/>
            <person name="Lee S."/>
            <person name="Li M."/>
            <person name="Ming W."/>
            <person name="Munidasa M."/>
            <person name="Muniz J."/>
            <person name="Nguyen L."/>
            <person name="Ongeri F."/>
            <person name="Osuji N."/>
            <person name="Pu L.-L."/>
            <person name="Puazo M."/>
            <person name="Qu C."/>
            <person name="Quiroz J."/>
            <person name="Raj R."/>
            <person name="Weissenberger G."/>
            <person name="Xin Y."/>
            <person name="Zou X."/>
            <person name="Han Y."/>
            <person name="Richards S."/>
            <person name="Worley K."/>
            <person name="Muzny D."/>
            <person name="Gibbs R."/>
        </authorList>
    </citation>
    <scope>NUCLEOTIDE SEQUENCE</scope>
    <source>
        <strain evidence="5">Sampled in the wild</strain>
    </source>
</reference>
<proteinExistence type="inferred from homology"/>
<keyword evidence="4" id="KW-0349">Heme</keyword>
<evidence type="ECO:0000313" key="6">
    <source>
        <dbReference type="Proteomes" id="UP000792457"/>
    </source>
</evidence>
<dbReference type="PROSITE" id="PS00086">
    <property type="entry name" value="CYTOCHROME_P450"/>
    <property type="match status" value="1"/>
</dbReference>
<dbReference type="PANTHER" id="PTHR24305:SF166">
    <property type="entry name" value="CYTOCHROME P450 12A4, MITOCHONDRIAL-RELATED"/>
    <property type="match status" value="1"/>
</dbReference>
<dbReference type="InterPro" id="IPR001128">
    <property type="entry name" value="Cyt_P450"/>
</dbReference>
<dbReference type="Pfam" id="PF00067">
    <property type="entry name" value="p450"/>
    <property type="match status" value="1"/>
</dbReference>
<dbReference type="Gene3D" id="1.10.630.10">
    <property type="entry name" value="Cytochrome P450"/>
    <property type="match status" value="1"/>
</dbReference>
<dbReference type="AlphaFoldDB" id="A0A8K0K2L7"/>
<dbReference type="PANTHER" id="PTHR24305">
    <property type="entry name" value="CYTOCHROME P450"/>
    <property type="match status" value="1"/>
</dbReference>